<reference evidence="1" key="1">
    <citation type="submission" date="2022-06" db="EMBL/GenBank/DDBJ databases">
        <title>Uncovering the hologenomic basis of an extraordinary plant invasion.</title>
        <authorList>
            <person name="Bieker V.C."/>
            <person name="Martin M.D."/>
            <person name="Gilbert T."/>
            <person name="Hodgins K."/>
            <person name="Battlay P."/>
            <person name="Petersen B."/>
            <person name="Wilson J."/>
        </authorList>
    </citation>
    <scope>NUCLEOTIDE SEQUENCE</scope>
    <source>
        <strain evidence="1">AA19_3_7</strain>
        <tissue evidence="1">Leaf</tissue>
    </source>
</reference>
<keyword evidence="2" id="KW-1185">Reference proteome</keyword>
<dbReference type="Proteomes" id="UP001206925">
    <property type="component" value="Unassembled WGS sequence"/>
</dbReference>
<proteinExistence type="predicted"/>
<gene>
    <name evidence="1" type="ORF">M8C21_029766</name>
</gene>
<organism evidence="1 2">
    <name type="scientific">Ambrosia artemisiifolia</name>
    <name type="common">Common ragweed</name>
    <dbReference type="NCBI Taxonomy" id="4212"/>
    <lineage>
        <taxon>Eukaryota</taxon>
        <taxon>Viridiplantae</taxon>
        <taxon>Streptophyta</taxon>
        <taxon>Embryophyta</taxon>
        <taxon>Tracheophyta</taxon>
        <taxon>Spermatophyta</taxon>
        <taxon>Magnoliopsida</taxon>
        <taxon>eudicotyledons</taxon>
        <taxon>Gunneridae</taxon>
        <taxon>Pentapetalae</taxon>
        <taxon>asterids</taxon>
        <taxon>campanulids</taxon>
        <taxon>Asterales</taxon>
        <taxon>Asteraceae</taxon>
        <taxon>Asteroideae</taxon>
        <taxon>Heliantheae alliance</taxon>
        <taxon>Heliantheae</taxon>
        <taxon>Ambrosia</taxon>
    </lineage>
</organism>
<dbReference type="EMBL" id="JAMZMK010010109">
    <property type="protein sequence ID" value="KAI7732923.1"/>
    <property type="molecule type" value="Genomic_DNA"/>
</dbReference>
<comment type="caution">
    <text evidence="1">The sequence shown here is derived from an EMBL/GenBank/DDBJ whole genome shotgun (WGS) entry which is preliminary data.</text>
</comment>
<evidence type="ECO:0000313" key="1">
    <source>
        <dbReference type="EMBL" id="KAI7732923.1"/>
    </source>
</evidence>
<protein>
    <submittedName>
        <fullName evidence="1">Uncharacterized protein</fullName>
    </submittedName>
</protein>
<name>A0AAD5C228_AMBAR</name>
<accession>A0AAD5C228</accession>
<sequence length="57" mass="6633">MEGRFYVLVIDYLLIATTSIVQWRQSISEMKIIHVAGTKGKEFRRIGFSMKEEAIIQ</sequence>
<evidence type="ECO:0000313" key="2">
    <source>
        <dbReference type="Proteomes" id="UP001206925"/>
    </source>
</evidence>
<dbReference type="AlphaFoldDB" id="A0AAD5C228"/>